<gene>
    <name evidence="1" type="ORF">FEF65_11575</name>
</gene>
<organism evidence="1 2">
    <name type="scientific">Mariprofundus erugo</name>
    <dbReference type="NCBI Taxonomy" id="2528639"/>
    <lineage>
        <taxon>Bacteria</taxon>
        <taxon>Pseudomonadati</taxon>
        <taxon>Pseudomonadota</taxon>
        <taxon>Candidatius Mariprofundia</taxon>
        <taxon>Mariprofundales</taxon>
        <taxon>Mariprofundaceae</taxon>
        <taxon>Mariprofundus</taxon>
    </lineage>
</organism>
<protein>
    <submittedName>
        <fullName evidence="1">Uncharacterized protein</fullName>
    </submittedName>
</protein>
<proteinExistence type="predicted"/>
<sequence length="61" mass="7282">MSEYALNFEMELYGPYLSEKHARFARYLFAKKYPKLAEQCSIMRIDADSNRVKLIDPRLLH</sequence>
<dbReference type="RefSeq" id="WP_138239985.1">
    <property type="nucleotide sequence ID" value="NZ_VBRY01000012.1"/>
</dbReference>
<dbReference type="Proteomes" id="UP000306585">
    <property type="component" value="Unassembled WGS sequence"/>
</dbReference>
<name>A0A5R9GLC0_9PROT</name>
<reference evidence="1 2" key="1">
    <citation type="journal article" date="2019" name="Appl. Environ. Microbiol.">
        <title>Environmental Evidence and Genomic Insight of Iron-oxidizing Bacteria Preference Towards More Corrosion Resistant Stainless Steel at Higher Salinities.</title>
        <authorList>
            <person name="Garrison C.E."/>
            <person name="Price K.A."/>
            <person name="Field E.K."/>
        </authorList>
    </citation>
    <scope>NUCLEOTIDE SEQUENCE [LARGE SCALE GENOMIC DNA]</scope>
    <source>
        <strain evidence="1 2">P3</strain>
    </source>
</reference>
<evidence type="ECO:0000313" key="1">
    <source>
        <dbReference type="EMBL" id="TLS65955.1"/>
    </source>
</evidence>
<accession>A0A5R9GLC0</accession>
<dbReference type="OrthoDB" id="9906842at2"/>
<keyword evidence="2" id="KW-1185">Reference proteome</keyword>
<dbReference type="AlphaFoldDB" id="A0A5R9GLC0"/>
<evidence type="ECO:0000313" key="2">
    <source>
        <dbReference type="Proteomes" id="UP000306585"/>
    </source>
</evidence>
<comment type="caution">
    <text evidence="1">The sequence shown here is derived from an EMBL/GenBank/DDBJ whole genome shotgun (WGS) entry which is preliminary data.</text>
</comment>
<dbReference type="EMBL" id="VBRY01000012">
    <property type="protein sequence ID" value="TLS65955.1"/>
    <property type="molecule type" value="Genomic_DNA"/>
</dbReference>